<dbReference type="AlphaFoldDB" id="A0A5N6WEN2"/>
<evidence type="ECO:0000313" key="1">
    <source>
        <dbReference type="EMBL" id="KAE8319243.1"/>
    </source>
</evidence>
<reference evidence="2" key="1">
    <citation type="submission" date="2019-04" db="EMBL/GenBank/DDBJ databases">
        <title>Friends and foes A comparative genomics studyof 23 Aspergillus species from section Flavi.</title>
        <authorList>
            <consortium name="DOE Joint Genome Institute"/>
            <person name="Kjaerbolling I."/>
            <person name="Vesth T."/>
            <person name="Frisvad J.C."/>
            <person name="Nybo J.L."/>
            <person name="Theobald S."/>
            <person name="Kildgaard S."/>
            <person name="Isbrandt T."/>
            <person name="Kuo A."/>
            <person name="Sato A."/>
            <person name="Lyhne E.K."/>
            <person name="Kogle M.E."/>
            <person name="Wiebenga A."/>
            <person name="Kun R.S."/>
            <person name="Lubbers R.J."/>
            <person name="Makela M.R."/>
            <person name="Barry K."/>
            <person name="Chovatia M."/>
            <person name="Clum A."/>
            <person name="Daum C."/>
            <person name="Haridas S."/>
            <person name="He G."/>
            <person name="LaButti K."/>
            <person name="Lipzen A."/>
            <person name="Mondo S."/>
            <person name="Riley R."/>
            <person name="Salamov A."/>
            <person name="Simmons B.A."/>
            <person name="Magnuson J.K."/>
            <person name="Henrissat B."/>
            <person name="Mortensen U.H."/>
            <person name="Larsen T.O."/>
            <person name="Devries R.P."/>
            <person name="Grigoriev I.V."/>
            <person name="Machida M."/>
            <person name="Baker S.E."/>
            <person name="Andersen M.R."/>
        </authorList>
    </citation>
    <scope>NUCLEOTIDE SEQUENCE [LARGE SCALE GENOMIC DNA]</scope>
    <source>
        <strain evidence="2">CBS 130015</strain>
    </source>
</reference>
<dbReference type="EMBL" id="ML738294">
    <property type="protein sequence ID" value="KAE8319243.1"/>
    <property type="molecule type" value="Genomic_DNA"/>
</dbReference>
<proteinExistence type="predicted"/>
<organism evidence="1 2">
    <name type="scientific">Aspergillus transmontanensis</name>
    <dbReference type="NCBI Taxonomy" id="1034304"/>
    <lineage>
        <taxon>Eukaryota</taxon>
        <taxon>Fungi</taxon>
        <taxon>Dikarya</taxon>
        <taxon>Ascomycota</taxon>
        <taxon>Pezizomycotina</taxon>
        <taxon>Eurotiomycetes</taxon>
        <taxon>Eurotiomycetidae</taxon>
        <taxon>Eurotiales</taxon>
        <taxon>Aspergillaceae</taxon>
        <taxon>Aspergillus</taxon>
        <taxon>Aspergillus subgen. Circumdati</taxon>
    </lineage>
</organism>
<dbReference type="Proteomes" id="UP000325433">
    <property type="component" value="Unassembled WGS sequence"/>
</dbReference>
<name>A0A5N6WEN2_9EURO</name>
<evidence type="ECO:0000313" key="2">
    <source>
        <dbReference type="Proteomes" id="UP000325433"/>
    </source>
</evidence>
<accession>A0A5N6WEN2</accession>
<gene>
    <name evidence="1" type="ORF">BDV41DRAFT_519319</name>
</gene>
<keyword evidence="2" id="KW-1185">Reference proteome</keyword>
<sequence length="81" mass="8912">MVVMVAEHAIAGCDGSQFSENAIRGVNCRSRMISSYRADQLGNPFFGSVKQESKVSGVNLRCGHRFLYMSSHTEAIGQLSW</sequence>
<protein>
    <submittedName>
        <fullName evidence="1">Uncharacterized protein</fullName>
    </submittedName>
</protein>